<dbReference type="EMBL" id="OZ021741">
    <property type="protein sequence ID" value="CAK9325451.1"/>
    <property type="molecule type" value="Genomic_DNA"/>
</dbReference>
<keyword evidence="2" id="KW-1185">Reference proteome</keyword>
<accession>A0ABP0Z103</accession>
<sequence length="123" mass="13548">MTVWLGHVPVSRSHWCRKNGLTSKASVASSVSNDEFREKSGEEKLEKNGRKIGGKEWRRRKLTLIRNESGGCRLQGSGAGGAWRQTLQALSATGFDRFGINCPMLVHGLLEDKPNIDVGWAAI</sequence>
<evidence type="ECO:0000313" key="2">
    <source>
        <dbReference type="Proteomes" id="UP001642487"/>
    </source>
</evidence>
<reference evidence="1 2" key="1">
    <citation type="submission" date="2024-03" db="EMBL/GenBank/DDBJ databases">
        <authorList>
            <person name="Gkanogiannis A."/>
            <person name="Becerra Lopez-Lavalle L."/>
        </authorList>
    </citation>
    <scope>NUCLEOTIDE SEQUENCE [LARGE SCALE GENOMIC DNA]</scope>
</reference>
<organism evidence="1 2">
    <name type="scientific">Citrullus colocynthis</name>
    <name type="common">colocynth</name>
    <dbReference type="NCBI Taxonomy" id="252529"/>
    <lineage>
        <taxon>Eukaryota</taxon>
        <taxon>Viridiplantae</taxon>
        <taxon>Streptophyta</taxon>
        <taxon>Embryophyta</taxon>
        <taxon>Tracheophyta</taxon>
        <taxon>Spermatophyta</taxon>
        <taxon>Magnoliopsida</taxon>
        <taxon>eudicotyledons</taxon>
        <taxon>Gunneridae</taxon>
        <taxon>Pentapetalae</taxon>
        <taxon>rosids</taxon>
        <taxon>fabids</taxon>
        <taxon>Cucurbitales</taxon>
        <taxon>Cucurbitaceae</taxon>
        <taxon>Benincaseae</taxon>
        <taxon>Citrullus</taxon>
    </lineage>
</organism>
<protein>
    <submittedName>
        <fullName evidence="1">Uncharacterized protein</fullName>
    </submittedName>
</protein>
<evidence type="ECO:0000313" key="1">
    <source>
        <dbReference type="EMBL" id="CAK9325451.1"/>
    </source>
</evidence>
<proteinExistence type="predicted"/>
<name>A0ABP0Z103_9ROSI</name>
<dbReference type="Proteomes" id="UP001642487">
    <property type="component" value="Chromosome 7"/>
</dbReference>
<gene>
    <name evidence="1" type="ORF">CITCOLO1_LOCUS17712</name>
</gene>